<sequence>MERIVLHVDLDQFIVAVELLRRPELRGRPVLVGGVGDPTRRGVVAGASYEAREHGVRSGTPLRTAAARCPDAVFLPLDRDAYLAVSAEFIDVLRSGGGIVEEAGWDEAFMLLDTDDAWQSALLVQAAVRERTGLACSVGIGDNKLRAKLASGFAKPAGVFRLDTRNWWEVVGERPPEALWGIGRKTATYLSEFGISTVRELAGADPAALAARFGPNTGPWLVALARGYDPTPVTDEPYQARSHGREETFERNLVDPDEVRANIARLAHRVAADLAAGDEVARRVVVKVRHAPFSTHTHGRGLESPTREPEAIEAAALLALSAFDLDRPIRLLGVRAEIR</sequence>
<evidence type="ECO:0000256" key="1">
    <source>
        <dbReference type="ARBA" id="ARBA00010945"/>
    </source>
</evidence>
<comment type="caution">
    <text evidence="5">The sequence shown here is derived from an EMBL/GenBank/DDBJ whole genome shotgun (WGS) entry which is preliminary data.</text>
</comment>
<dbReference type="EMBL" id="BAAAGS010000006">
    <property type="protein sequence ID" value="GAA0516570.1"/>
    <property type="molecule type" value="Genomic_DNA"/>
</dbReference>
<gene>
    <name evidence="5" type="ORF">GCM10009533_14590</name>
</gene>
<reference evidence="5 6" key="1">
    <citation type="journal article" date="2019" name="Int. J. Syst. Evol. Microbiol.">
        <title>The Global Catalogue of Microorganisms (GCM) 10K type strain sequencing project: providing services to taxonomists for standard genome sequencing and annotation.</title>
        <authorList>
            <consortium name="The Broad Institute Genomics Platform"/>
            <consortium name="The Broad Institute Genome Sequencing Center for Infectious Disease"/>
            <person name="Wu L."/>
            <person name="Ma J."/>
        </authorList>
    </citation>
    <scope>NUCLEOTIDE SEQUENCE [LARGE SCALE GENOMIC DNA]</scope>
    <source>
        <strain evidence="5 6">JCM 10303</strain>
    </source>
</reference>
<dbReference type="Gene3D" id="1.10.150.20">
    <property type="entry name" value="5' to 3' exonuclease, C-terminal subdomain"/>
    <property type="match status" value="1"/>
</dbReference>
<evidence type="ECO:0000256" key="2">
    <source>
        <dbReference type="ARBA" id="ARBA00025589"/>
    </source>
</evidence>
<keyword evidence="6" id="KW-1185">Reference proteome</keyword>
<dbReference type="Pfam" id="PF11799">
    <property type="entry name" value="IMS_C"/>
    <property type="match status" value="1"/>
</dbReference>
<dbReference type="PANTHER" id="PTHR11076">
    <property type="entry name" value="DNA REPAIR POLYMERASE UMUC / TRANSFERASE FAMILY MEMBER"/>
    <property type="match status" value="1"/>
</dbReference>
<dbReference type="InterPro" id="IPR022880">
    <property type="entry name" value="DNApol_IV"/>
</dbReference>
<dbReference type="Gene3D" id="3.30.1490.100">
    <property type="entry name" value="DNA polymerase, Y-family, little finger domain"/>
    <property type="match status" value="1"/>
</dbReference>
<proteinExistence type="inferred from homology"/>
<protein>
    <submittedName>
        <fullName evidence="5">DNA polymerase IV</fullName>
    </submittedName>
</protein>
<dbReference type="PROSITE" id="PS50173">
    <property type="entry name" value="UMUC"/>
    <property type="match status" value="1"/>
</dbReference>
<dbReference type="InterPro" id="IPR001126">
    <property type="entry name" value="UmuC"/>
</dbReference>
<dbReference type="RefSeq" id="WP_009948311.1">
    <property type="nucleotide sequence ID" value="NZ_BAAAGS010000006.1"/>
</dbReference>
<dbReference type="InterPro" id="IPR017961">
    <property type="entry name" value="DNA_pol_Y-fam_little_finger"/>
</dbReference>
<dbReference type="InterPro" id="IPR050116">
    <property type="entry name" value="DNA_polymerase-Y"/>
</dbReference>
<comment type="function">
    <text evidence="2">Poorly processive, error-prone DNA polymerase involved in untargeted mutagenesis. Copies undamaged DNA at stalled replication forks, which arise in vivo from mismatched or misaligned primer ends. These misaligned primers can be extended by PolIV. Exhibits no 3'-5' exonuclease (proofreading) activity. May be involved in translesional synthesis, in conjunction with the beta clamp from PolIII.</text>
</comment>
<dbReference type="CDD" id="cd03586">
    <property type="entry name" value="PolY_Pol_IV_kappa"/>
    <property type="match status" value="1"/>
</dbReference>
<dbReference type="InterPro" id="IPR043502">
    <property type="entry name" value="DNA/RNA_pol_sf"/>
</dbReference>
<organism evidence="5 6">
    <name type="scientific">Saccharopolyspora erythraea</name>
    <name type="common">Streptomyces erythraeus</name>
    <dbReference type="NCBI Taxonomy" id="1836"/>
    <lineage>
        <taxon>Bacteria</taxon>
        <taxon>Bacillati</taxon>
        <taxon>Actinomycetota</taxon>
        <taxon>Actinomycetes</taxon>
        <taxon>Pseudonocardiales</taxon>
        <taxon>Pseudonocardiaceae</taxon>
        <taxon>Saccharopolyspora</taxon>
    </lineage>
</organism>
<evidence type="ECO:0000313" key="5">
    <source>
        <dbReference type="EMBL" id="GAA0516570.1"/>
    </source>
</evidence>
<dbReference type="SUPFAM" id="SSF100879">
    <property type="entry name" value="Lesion bypass DNA polymerase (Y-family), little finger domain"/>
    <property type="match status" value="1"/>
</dbReference>
<feature type="domain" description="UmuC" evidence="4">
    <location>
        <begin position="5"/>
        <end position="183"/>
    </location>
</feature>
<accession>A0ABN1CCV1</accession>
<dbReference type="Proteomes" id="UP001500729">
    <property type="component" value="Unassembled WGS sequence"/>
</dbReference>
<dbReference type="Gene3D" id="3.30.70.270">
    <property type="match status" value="1"/>
</dbReference>
<dbReference type="InterPro" id="IPR036775">
    <property type="entry name" value="DNA_pol_Y-fam_lit_finger_sf"/>
</dbReference>
<dbReference type="PANTHER" id="PTHR11076:SF33">
    <property type="entry name" value="DNA POLYMERASE KAPPA"/>
    <property type="match status" value="1"/>
</dbReference>
<evidence type="ECO:0000256" key="3">
    <source>
        <dbReference type="ARBA" id="ARBA00049244"/>
    </source>
</evidence>
<dbReference type="NCBIfam" id="NF002883">
    <property type="entry name" value="PRK03352.1"/>
    <property type="match status" value="1"/>
</dbReference>
<dbReference type="SUPFAM" id="SSF56672">
    <property type="entry name" value="DNA/RNA polymerases"/>
    <property type="match status" value="1"/>
</dbReference>
<evidence type="ECO:0000313" key="6">
    <source>
        <dbReference type="Proteomes" id="UP001500729"/>
    </source>
</evidence>
<comment type="similarity">
    <text evidence="1">Belongs to the DNA polymerase type-Y family.</text>
</comment>
<name>A0ABN1CCV1_SACER</name>
<evidence type="ECO:0000259" key="4">
    <source>
        <dbReference type="PROSITE" id="PS50173"/>
    </source>
</evidence>
<dbReference type="Pfam" id="PF00817">
    <property type="entry name" value="IMS"/>
    <property type="match status" value="1"/>
</dbReference>
<dbReference type="Gene3D" id="3.40.1170.60">
    <property type="match status" value="1"/>
</dbReference>
<comment type="catalytic activity">
    <reaction evidence="3">
        <text>DNA(n) + a 2'-deoxyribonucleoside 5'-triphosphate = DNA(n+1) + diphosphate</text>
        <dbReference type="Rhea" id="RHEA:22508"/>
        <dbReference type="Rhea" id="RHEA-COMP:17339"/>
        <dbReference type="Rhea" id="RHEA-COMP:17340"/>
        <dbReference type="ChEBI" id="CHEBI:33019"/>
        <dbReference type="ChEBI" id="CHEBI:61560"/>
        <dbReference type="ChEBI" id="CHEBI:173112"/>
        <dbReference type="EC" id="2.7.7.7"/>
    </reaction>
</comment>
<dbReference type="InterPro" id="IPR043128">
    <property type="entry name" value="Rev_trsase/Diguanyl_cyclase"/>
</dbReference>